<dbReference type="InterPro" id="IPR030673">
    <property type="entry name" value="PyroPPase_GppA_Ppx"/>
</dbReference>
<dbReference type="AlphaFoldDB" id="A0A2V1GZZ7"/>
<dbReference type="Proteomes" id="UP000244906">
    <property type="component" value="Unassembled WGS sequence"/>
</dbReference>
<feature type="domain" description="Ppx/GppA phosphatase N-terminal" evidence="11">
    <location>
        <begin position="21"/>
        <end position="302"/>
    </location>
</feature>
<dbReference type="SUPFAM" id="SSF53067">
    <property type="entry name" value="Actin-like ATPase domain"/>
    <property type="match status" value="2"/>
</dbReference>
<gene>
    <name evidence="13" type="primary">ppx</name>
    <name evidence="13" type="ORF">DC094_14790</name>
</gene>
<keyword evidence="8" id="KW-0378">Hydrolase</keyword>
<evidence type="ECO:0000256" key="9">
    <source>
        <dbReference type="ARBA" id="ARBA00023136"/>
    </source>
</evidence>
<dbReference type="PANTHER" id="PTHR30005:SF14">
    <property type="entry name" value="EXOPOLYPHOSPHATASE"/>
    <property type="match status" value="1"/>
</dbReference>
<evidence type="ECO:0000256" key="8">
    <source>
        <dbReference type="ARBA" id="ARBA00022801"/>
    </source>
</evidence>
<dbReference type="InterPro" id="IPR003695">
    <property type="entry name" value="Ppx_GppA_N"/>
</dbReference>
<comment type="subunit">
    <text evidence="4">Homodimer.</text>
</comment>
<protein>
    <recommendedName>
        <fullName evidence="6">Exopolyphosphatase</fullName>
        <ecNumber evidence="5">3.6.1.11</ecNumber>
    </recommendedName>
</protein>
<dbReference type="InterPro" id="IPR050273">
    <property type="entry name" value="GppA/Ppx_hydrolase"/>
</dbReference>
<dbReference type="SUPFAM" id="SSF109604">
    <property type="entry name" value="HD-domain/PDEase-like"/>
    <property type="match status" value="1"/>
</dbReference>
<dbReference type="GO" id="GO:0006798">
    <property type="term" value="P:polyphosphate catabolic process"/>
    <property type="evidence" value="ECO:0007669"/>
    <property type="project" value="TreeGrafter"/>
</dbReference>
<evidence type="ECO:0000256" key="10">
    <source>
        <dbReference type="ARBA" id="ARBA00047607"/>
    </source>
</evidence>
<keyword evidence="7" id="KW-1003">Cell membrane</keyword>
<evidence type="ECO:0000256" key="5">
    <source>
        <dbReference type="ARBA" id="ARBA00012451"/>
    </source>
</evidence>
<keyword evidence="9" id="KW-0472">Membrane</keyword>
<dbReference type="PIRSF" id="PIRSF001267">
    <property type="entry name" value="Pyrophosphatase_GppA_Ppx"/>
    <property type="match status" value="1"/>
</dbReference>
<evidence type="ECO:0000259" key="11">
    <source>
        <dbReference type="Pfam" id="PF02541"/>
    </source>
</evidence>
<keyword evidence="14" id="KW-1185">Reference proteome</keyword>
<evidence type="ECO:0000256" key="3">
    <source>
        <dbReference type="ARBA" id="ARBA00007125"/>
    </source>
</evidence>
<dbReference type="PANTHER" id="PTHR30005">
    <property type="entry name" value="EXOPOLYPHOSPHATASE"/>
    <property type="match status" value="1"/>
</dbReference>
<evidence type="ECO:0000256" key="6">
    <source>
        <dbReference type="ARBA" id="ARBA00020416"/>
    </source>
</evidence>
<dbReference type="EC" id="3.6.1.11" evidence="5"/>
<dbReference type="Pfam" id="PF02541">
    <property type="entry name" value="Ppx-GppA"/>
    <property type="match status" value="1"/>
</dbReference>
<evidence type="ECO:0000259" key="12">
    <source>
        <dbReference type="Pfam" id="PF21447"/>
    </source>
</evidence>
<dbReference type="NCBIfam" id="TIGR03706">
    <property type="entry name" value="exo_poly_only"/>
    <property type="match status" value="1"/>
</dbReference>
<dbReference type="CDD" id="cd24053">
    <property type="entry name" value="ASKHA_NBD_EcPPX-GppA-like"/>
    <property type="match status" value="1"/>
</dbReference>
<evidence type="ECO:0000256" key="7">
    <source>
        <dbReference type="ARBA" id="ARBA00022475"/>
    </source>
</evidence>
<comment type="catalytic activity">
    <reaction evidence="10">
        <text>[phosphate](n) + H2O = [phosphate](n-1) + phosphate + H(+)</text>
        <dbReference type="Rhea" id="RHEA:21528"/>
        <dbReference type="Rhea" id="RHEA-COMP:9859"/>
        <dbReference type="Rhea" id="RHEA-COMP:14279"/>
        <dbReference type="ChEBI" id="CHEBI:15377"/>
        <dbReference type="ChEBI" id="CHEBI:15378"/>
        <dbReference type="ChEBI" id="CHEBI:16838"/>
        <dbReference type="ChEBI" id="CHEBI:43474"/>
        <dbReference type="EC" id="3.6.1.11"/>
    </reaction>
</comment>
<dbReference type="OrthoDB" id="9793035at2"/>
<dbReference type="Gene3D" id="1.10.3210.10">
    <property type="entry name" value="Hypothetical protein af1432"/>
    <property type="match status" value="1"/>
</dbReference>
<dbReference type="FunFam" id="3.30.420.40:FF:000023">
    <property type="entry name" value="Guanosine-5'-triphosphate,3'-diphosphate pyrophosphatase"/>
    <property type="match status" value="1"/>
</dbReference>
<dbReference type="Pfam" id="PF21447">
    <property type="entry name" value="Ppx-GppA_III"/>
    <property type="match status" value="1"/>
</dbReference>
<comment type="cofactor">
    <cofactor evidence="1">
        <name>Mg(2+)</name>
        <dbReference type="ChEBI" id="CHEBI:18420"/>
    </cofactor>
</comment>
<organism evidence="13 14">
    <name type="scientific">Pelagibaculum spongiae</name>
    <dbReference type="NCBI Taxonomy" id="2080658"/>
    <lineage>
        <taxon>Bacteria</taxon>
        <taxon>Pseudomonadati</taxon>
        <taxon>Pseudomonadota</taxon>
        <taxon>Gammaproteobacteria</taxon>
        <taxon>Oceanospirillales</taxon>
        <taxon>Pelagibaculum</taxon>
    </lineage>
</organism>
<evidence type="ECO:0000256" key="2">
    <source>
        <dbReference type="ARBA" id="ARBA00004202"/>
    </source>
</evidence>
<comment type="caution">
    <text evidence="13">The sequence shown here is derived from an EMBL/GenBank/DDBJ whole genome shotgun (WGS) entry which is preliminary data.</text>
</comment>
<comment type="subcellular location">
    <subcellularLocation>
        <location evidence="2">Cell membrane</location>
        <topology evidence="2">Peripheral membrane protein</topology>
    </subcellularLocation>
</comment>
<name>A0A2V1GZZ7_9GAMM</name>
<comment type="similarity">
    <text evidence="3">Belongs to the GppA/Ppx family.</text>
</comment>
<sequence>MNRSKFTIAALDLGSNSFHMVIARADGGELKIIEKLGEKVQLGAGLSADKILNDEAMQRGWDCLERFAQRLQDLSVQTVRIIATNTLRIAKNRQLFLDKAEQIMGHQVELVAGREEARLVYLGVAHTLADDADKRLVVDIGGGSTEFIIGSRFEPILTESLQMGCVSYRALFFTDDKITRDGFSEAEMAARQQVQLISRNYIDTGWDEAVGSSGTIKTVLSVLEAMELNHGKITLEALQSLRKELIKQGNVEKLELPGLRDERRFNFAPGVAVLIGLFKELEIVEMTISDGAVREGTLYDTIGRSGHENVRDRTIGALTMRYSLDTAQMRRVCETSRTCFVQVADEWALDNQARLWLEWAAKLHEIGLDISHSQFQKHGEYILRHSDLAGFSGLDQSVLATLVRLHRRKFSSQVIHDLPVSLQDSCKRLACLLRLAIILHHSRHDAPLPPFRLIANDFRLKIVLPKEWLKLHPLTQRDLDEEKDFLKTAGMLLDVEAE</sequence>
<dbReference type="InterPro" id="IPR043129">
    <property type="entry name" value="ATPase_NBD"/>
</dbReference>
<dbReference type="Gene3D" id="3.30.420.150">
    <property type="entry name" value="Exopolyphosphatase. Domain 2"/>
    <property type="match status" value="1"/>
</dbReference>
<accession>A0A2V1GZZ7</accession>
<feature type="domain" description="Ppx/GppA phosphatase C-terminal" evidence="12">
    <location>
        <begin position="310"/>
        <end position="483"/>
    </location>
</feature>
<dbReference type="InterPro" id="IPR048950">
    <property type="entry name" value="Ppx_GppA_C"/>
</dbReference>
<dbReference type="GO" id="GO:0004309">
    <property type="term" value="F:exopolyphosphatase activity"/>
    <property type="evidence" value="ECO:0007669"/>
    <property type="project" value="UniProtKB-EC"/>
</dbReference>
<dbReference type="InterPro" id="IPR022371">
    <property type="entry name" value="Exopolyphosphatase"/>
</dbReference>
<dbReference type="RefSeq" id="WP_116687895.1">
    <property type="nucleotide sequence ID" value="NZ_CAWNYD010000006.1"/>
</dbReference>
<evidence type="ECO:0000256" key="4">
    <source>
        <dbReference type="ARBA" id="ARBA00011738"/>
    </source>
</evidence>
<dbReference type="Gene3D" id="3.30.420.40">
    <property type="match status" value="1"/>
</dbReference>
<evidence type="ECO:0000256" key="1">
    <source>
        <dbReference type="ARBA" id="ARBA00001946"/>
    </source>
</evidence>
<dbReference type="EMBL" id="QDDL01000006">
    <property type="protein sequence ID" value="PVZ67699.1"/>
    <property type="molecule type" value="Genomic_DNA"/>
</dbReference>
<dbReference type="GO" id="GO:0005886">
    <property type="term" value="C:plasma membrane"/>
    <property type="evidence" value="ECO:0007669"/>
    <property type="project" value="UniProtKB-SubCell"/>
</dbReference>
<evidence type="ECO:0000313" key="13">
    <source>
        <dbReference type="EMBL" id="PVZ67699.1"/>
    </source>
</evidence>
<evidence type="ECO:0000313" key="14">
    <source>
        <dbReference type="Proteomes" id="UP000244906"/>
    </source>
</evidence>
<proteinExistence type="inferred from homology"/>
<reference evidence="13 14" key="1">
    <citation type="submission" date="2018-04" db="EMBL/GenBank/DDBJ databases">
        <title>Thalassorhabdus spongiae gen. nov., sp. nov., isolated from a marine sponge in South-West Iceland.</title>
        <authorList>
            <person name="Knobloch S."/>
            <person name="Daussin A."/>
            <person name="Johannsson R."/>
            <person name="Marteinsson V.T."/>
        </authorList>
    </citation>
    <scope>NUCLEOTIDE SEQUENCE [LARGE SCALE GENOMIC DNA]</scope>
    <source>
        <strain evidence="13 14">Hp12</strain>
    </source>
</reference>
<dbReference type="FunFam" id="3.30.420.150:FF:000001">
    <property type="entry name" value="Guanosine-5'-triphosphate,3'-diphosphate pyrophosphatase"/>
    <property type="match status" value="1"/>
</dbReference>